<name>V9F017_PHYNI</name>
<comment type="caution">
    <text evidence="1">The sequence shown here is derived from an EMBL/GenBank/DDBJ whole genome shotgun (WGS) entry which is preliminary data.</text>
</comment>
<dbReference type="AlphaFoldDB" id="V9F017"/>
<evidence type="ECO:0000313" key="1">
    <source>
        <dbReference type="EMBL" id="ETI44421.1"/>
    </source>
</evidence>
<dbReference type="EMBL" id="ANIZ01001845">
    <property type="protein sequence ID" value="ETI44421.1"/>
    <property type="molecule type" value="Genomic_DNA"/>
</dbReference>
<keyword evidence="2" id="KW-1185">Reference proteome</keyword>
<organism evidence="1 2">
    <name type="scientific">Phytophthora nicotianae P1569</name>
    <dbReference type="NCBI Taxonomy" id="1317065"/>
    <lineage>
        <taxon>Eukaryota</taxon>
        <taxon>Sar</taxon>
        <taxon>Stramenopiles</taxon>
        <taxon>Oomycota</taxon>
        <taxon>Peronosporomycetes</taxon>
        <taxon>Peronosporales</taxon>
        <taxon>Peronosporaceae</taxon>
        <taxon>Phytophthora</taxon>
    </lineage>
</organism>
<protein>
    <submittedName>
        <fullName evidence="1">Uncharacterized protein</fullName>
    </submittedName>
</protein>
<evidence type="ECO:0000313" key="2">
    <source>
        <dbReference type="Proteomes" id="UP000018721"/>
    </source>
</evidence>
<gene>
    <name evidence="1" type="ORF">F443_10888</name>
</gene>
<sequence length="36" mass="4007">MGDTLMTTLVESIKSRLKLNSSSRTRQAFKTDDTCA</sequence>
<accession>V9F017</accession>
<dbReference type="Proteomes" id="UP000018721">
    <property type="component" value="Unassembled WGS sequence"/>
</dbReference>
<reference evidence="1 2" key="1">
    <citation type="submission" date="2013-11" db="EMBL/GenBank/DDBJ databases">
        <title>The Genome Sequence of Phytophthora parasitica P1569.</title>
        <authorList>
            <consortium name="The Broad Institute Genomics Platform"/>
            <person name="Russ C."/>
            <person name="Tyler B."/>
            <person name="Panabieres F."/>
            <person name="Shan W."/>
            <person name="Tripathy S."/>
            <person name="Grunwald N."/>
            <person name="Machado M."/>
            <person name="Johnson C.S."/>
            <person name="Arredondo F."/>
            <person name="Hong C."/>
            <person name="Coffey M."/>
            <person name="Young S.K."/>
            <person name="Zeng Q."/>
            <person name="Gargeya S."/>
            <person name="Fitzgerald M."/>
            <person name="Abouelleil A."/>
            <person name="Alvarado L."/>
            <person name="Chapman S.B."/>
            <person name="Gainer-Dewar J."/>
            <person name="Goldberg J."/>
            <person name="Griggs A."/>
            <person name="Gujja S."/>
            <person name="Hansen M."/>
            <person name="Howarth C."/>
            <person name="Imamovic A."/>
            <person name="Ireland A."/>
            <person name="Larimer J."/>
            <person name="McCowan C."/>
            <person name="Murphy C."/>
            <person name="Pearson M."/>
            <person name="Poon T.W."/>
            <person name="Priest M."/>
            <person name="Roberts A."/>
            <person name="Saif S."/>
            <person name="Shea T."/>
            <person name="Sykes S."/>
            <person name="Wortman J."/>
            <person name="Nusbaum C."/>
            <person name="Birren B."/>
        </authorList>
    </citation>
    <scope>NUCLEOTIDE SEQUENCE [LARGE SCALE GENOMIC DNA]</scope>
    <source>
        <strain evidence="1 2">P1569</strain>
    </source>
</reference>
<proteinExistence type="predicted"/>
<dbReference type="HOGENOM" id="CLU_3360856_0_0_1"/>